<keyword evidence="6" id="KW-1185">Reference proteome</keyword>
<dbReference type="Proteomes" id="UP000292702">
    <property type="component" value="Unassembled WGS sequence"/>
</dbReference>
<dbReference type="OrthoDB" id="406505at2759"/>
<dbReference type="STRING" id="92696.A0A4R0RIB6"/>
<evidence type="ECO:0000313" key="6">
    <source>
        <dbReference type="Proteomes" id="UP000292702"/>
    </source>
</evidence>
<dbReference type="Gene3D" id="2.40.40.10">
    <property type="entry name" value="RlpA-like domain"/>
    <property type="match status" value="1"/>
</dbReference>
<gene>
    <name evidence="5" type="ORF">EIP91_003809</name>
</gene>
<dbReference type="InterPro" id="IPR051477">
    <property type="entry name" value="Expansin_CellWall"/>
</dbReference>
<name>A0A4R0RIB6_9APHY</name>
<evidence type="ECO:0000259" key="4">
    <source>
        <dbReference type="Pfam" id="PF03330"/>
    </source>
</evidence>
<evidence type="ECO:0000256" key="1">
    <source>
        <dbReference type="ARBA" id="ARBA00022729"/>
    </source>
</evidence>
<organism evidence="5 6">
    <name type="scientific">Steccherinum ochraceum</name>
    <dbReference type="NCBI Taxonomy" id="92696"/>
    <lineage>
        <taxon>Eukaryota</taxon>
        <taxon>Fungi</taxon>
        <taxon>Dikarya</taxon>
        <taxon>Basidiomycota</taxon>
        <taxon>Agaricomycotina</taxon>
        <taxon>Agaricomycetes</taxon>
        <taxon>Polyporales</taxon>
        <taxon>Steccherinaceae</taxon>
        <taxon>Steccherinum</taxon>
    </lineage>
</organism>
<dbReference type="PANTHER" id="PTHR31836">
    <property type="match status" value="1"/>
</dbReference>
<dbReference type="Pfam" id="PF03330">
    <property type="entry name" value="DPBB_1"/>
    <property type="match status" value="1"/>
</dbReference>
<reference evidence="5 6" key="1">
    <citation type="submission" date="2018-11" db="EMBL/GenBank/DDBJ databases">
        <title>Genome assembly of Steccherinum ochraceum LE-BIN_3174, the white-rot fungus of the Steccherinaceae family (The Residual Polyporoid clade, Polyporales, Basidiomycota).</title>
        <authorList>
            <person name="Fedorova T.V."/>
            <person name="Glazunova O.A."/>
            <person name="Landesman E.O."/>
            <person name="Moiseenko K.V."/>
            <person name="Psurtseva N.V."/>
            <person name="Savinova O.S."/>
            <person name="Shakhova N.V."/>
            <person name="Tyazhelova T.V."/>
            <person name="Vasina D.V."/>
        </authorList>
    </citation>
    <scope>NUCLEOTIDE SEQUENCE [LARGE SCALE GENOMIC DNA]</scope>
    <source>
        <strain evidence="5 6">LE-BIN_3174</strain>
    </source>
</reference>
<feature type="chain" id="PRO_5020619427" description="RlpA-like protein double-psi beta-barrel domain-containing protein" evidence="3">
    <location>
        <begin position="21"/>
        <end position="222"/>
    </location>
</feature>
<dbReference type="SUPFAM" id="SSF50685">
    <property type="entry name" value="Barwin-like endoglucanases"/>
    <property type="match status" value="1"/>
</dbReference>
<evidence type="ECO:0000256" key="2">
    <source>
        <dbReference type="SAM" id="MobiDB-lite"/>
    </source>
</evidence>
<dbReference type="CDD" id="cd22191">
    <property type="entry name" value="DPBB_RlpA_EXP_N-like"/>
    <property type="match status" value="1"/>
</dbReference>
<evidence type="ECO:0000313" key="5">
    <source>
        <dbReference type="EMBL" id="TCD64649.1"/>
    </source>
</evidence>
<dbReference type="AlphaFoldDB" id="A0A4R0RIB6"/>
<feature type="domain" description="RlpA-like protein double-psi beta-barrel" evidence="4">
    <location>
        <begin position="153"/>
        <end position="218"/>
    </location>
</feature>
<dbReference type="InterPro" id="IPR036908">
    <property type="entry name" value="RlpA-like_sf"/>
</dbReference>
<comment type="caution">
    <text evidence="5">The sequence shown here is derived from an EMBL/GenBank/DDBJ whole genome shotgun (WGS) entry which is preliminary data.</text>
</comment>
<feature type="compositionally biased region" description="Low complexity" evidence="2">
    <location>
        <begin position="112"/>
        <end position="122"/>
    </location>
</feature>
<evidence type="ECO:0000256" key="3">
    <source>
        <dbReference type="SAM" id="SignalP"/>
    </source>
</evidence>
<protein>
    <recommendedName>
        <fullName evidence="4">RlpA-like protein double-psi beta-barrel domain-containing protein</fullName>
    </recommendedName>
</protein>
<dbReference type="InterPro" id="IPR009009">
    <property type="entry name" value="RlpA-like_DPBB"/>
</dbReference>
<proteinExistence type="predicted"/>
<dbReference type="EMBL" id="RWJN01000223">
    <property type="protein sequence ID" value="TCD64649.1"/>
    <property type="molecule type" value="Genomic_DNA"/>
</dbReference>
<accession>A0A4R0RIB6</accession>
<feature type="compositionally biased region" description="Low complexity" evidence="2">
    <location>
        <begin position="83"/>
        <end position="102"/>
    </location>
</feature>
<keyword evidence="1 3" id="KW-0732">Signal</keyword>
<feature type="signal peptide" evidence="3">
    <location>
        <begin position="1"/>
        <end position="20"/>
    </location>
</feature>
<feature type="region of interest" description="Disordered" evidence="2">
    <location>
        <begin position="81"/>
        <end position="122"/>
    </location>
</feature>
<sequence length="222" mass="23561">MFALAAFTTLALSAVSAVSGLVVPRASKPTTYAEGYLEPYNTYHTRYMAIQCYNKHSTPFFDACCHPLLATETLEANRAPECNPANQVSSSASSTQPAPTASDDGDCDEEPTSTAAPAPSSTHSATFFYQKGNQGACGHFNSDDALIAAMDKDRYGYDGNASPLCGKQVEITNTKNGKKVTVTVADDCPTCNNGNSIDLSVGAFTQIATKDDGEVPISWRFL</sequence>
<dbReference type="PANTHER" id="PTHR31836:SF24">
    <property type="entry name" value="RLPA-LIKE PROTEIN DOUBLE-PSI BETA-BARREL DOMAIN-CONTAINING PROTEIN"/>
    <property type="match status" value="1"/>
</dbReference>